<dbReference type="Pfam" id="PF13966">
    <property type="entry name" value="zf-RVT"/>
    <property type="match status" value="1"/>
</dbReference>
<dbReference type="InterPro" id="IPR026960">
    <property type="entry name" value="RVT-Znf"/>
</dbReference>
<sequence length="531" mass="59799">MEVLGAMINEKYYGFIIEKLQGKLVGWKANLLSFAGRLVLTQSVISTIPNYYMQCVALPLKILQNVDKTSQNFLWGSLDCKRKLHMVGWKKIIKPKNEGGLGLQSAKEKNIALRTRSFRTRPSLCSVTWASMKKGASVFNKGIKWLPGRESGLSLWFNKWHKKGPLRSLIEGPLNHGEDHMLLRDISGFNGWKWESISFVFPKSLALEIKAAPLPLSANGEDQINWATSTSGDFVLKEAYNLARDDDSGVDLPCDLDWVWKVPTIPKIKCFIWQCCHLSIPTRSMLNARGMNLPNHCPLCNEGVESIIHLLRDCPLAKDFWNSLQPPMAFDNVLFSFGIWTLWLHRNSVIFRDKPPQTNLKTETISKATEFAFLGLDGKYHTHQATIRVKWIAPLVNWYKVNSDGSSLCNPGLVGGEGLIRNDKAAELWALRDGIRLCIALNLQAVEKSINGNEIIMADYKEGLQRIPHIKIQHCYREANKCADALARRGTLLPQDFVLFLEPPSDVSLLLSLDVVGTLYDRSISLAAPLF</sequence>
<dbReference type="Proteomes" id="UP001324115">
    <property type="component" value="Unassembled WGS sequence"/>
</dbReference>
<dbReference type="AlphaFoldDB" id="A0AAN7DYP5"/>
<dbReference type="InterPro" id="IPR012337">
    <property type="entry name" value="RNaseH-like_sf"/>
</dbReference>
<dbReference type="EMBL" id="JAXUIC010000012">
    <property type="protein sequence ID" value="KAK4558424.1"/>
    <property type="molecule type" value="Genomic_DNA"/>
</dbReference>
<protein>
    <recommendedName>
        <fullName evidence="1">Reverse transcriptase zinc-binding domain-containing protein</fullName>
    </recommendedName>
</protein>
<evidence type="ECO:0000313" key="3">
    <source>
        <dbReference type="Proteomes" id="UP001324115"/>
    </source>
</evidence>
<organism evidence="2 3">
    <name type="scientific">Quercus rubra</name>
    <name type="common">Northern red oak</name>
    <name type="synonym">Quercus borealis</name>
    <dbReference type="NCBI Taxonomy" id="3512"/>
    <lineage>
        <taxon>Eukaryota</taxon>
        <taxon>Viridiplantae</taxon>
        <taxon>Streptophyta</taxon>
        <taxon>Embryophyta</taxon>
        <taxon>Tracheophyta</taxon>
        <taxon>Spermatophyta</taxon>
        <taxon>Magnoliopsida</taxon>
        <taxon>eudicotyledons</taxon>
        <taxon>Gunneridae</taxon>
        <taxon>Pentapetalae</taxon>
        <taxon>rosids</taxon>
        <taxon>fabids</taxon>
        <taxon>Fagales</taxon>
        <taxon>Fagaceae</taxon>
        <taxon>Quercus</taxon>
    </lineage>
</organism>
<comment type="caution">
    <text evidence="2">The sequence shown here is derived from an EMBL/GenBank/DDBJ whole genome shotgun (WGS) entry which is preliminary data.</text>
</comment>
<reference evidence="2 3" key="1">
    <citation type="journal article" date="2023" name="G3 (Bethesda)">
        <title>A haplotype-resolved chromosome-scale genome for Quercus rubra L. provides insights into the genetics of adaptive traits for red oak species.</title>
        <authorList>
            <person name="Kapoor B."/>
            <person name="Jenkins J."/>
            <person name="Schmutz J."/>
            <person name="Zhebentyayeva T."/>
            <person name="Kuelheim C."/>
            <person name="Coggeshall M."/>
            <person name="Heim C."/>
            <person name="Lasky J.R."/>
            <person name="Leites L."/>
            <person name="Islam-Faridi N."/>
            <person name="Romero-Severson J."/>
            <person name="DeLeo V.L."/>
            <person name="Lucas S.M."/>
            <person name="Lazic D."/>
            <person name="Gailing O."/>
            <person name="Carlson J."/>
            <person name="Staton M."/>
        </authorList>
    </citation>
    <scope>NUCLEOTIDE SEQUENCE [LARGE SCALE GENOMIC DNA]</scope>
    <source>
        <strain evidence="2">Pseudo-F2</strain>
    </source>
</reference>
<feature type="domain" description="Reverse transcriptase zinc-binding" evidence="1">
    <location>
        <begin position="234"/>
        <end position="321"/>
    </location>
</feature>
<dbReference type="PANTHER" id="PTHR33116:SF78">
    <property type="entry name" value="OS12G0587133 PROTEIN"/>
    <property type="match status" value="1"/>
</dbReference>
<gene>
    <name evidence="2" type="ORF">RGQ29_007961</name>
</gene>
<dbReference type="CDD" id="cd06222">
    <property type="entry name" value="RNase_H_like"/>
    <property type="match status" value="1"/>
</dbReference>
<evidence type="ECO:0000313" key="2">
    <source>
        <dbReference type="EMBL" id="KAK4558424.1"/>
    </source>
</evidence>
<evidence type="ECO:0000259" key="1">
    <source>
        <dbReference type="Pfam" id="PF13966"/>
    </source>
</evidence>
<dbReference type="PANTHER" id="PTHR33116">
    <property type="entry name" value="REVERSE TRANSCRIPTASE ZINC-BINDING DOMAIN-CONTAINING PROTEIN-RELATED-RELATED"/>
    <property type="match status" value="1"/>
</dbReference>
<name>A0AAN7DYP5_QUERU</name>
<keyword evidence="3" id="KW-1185">Reference proteome</keyword>
<dbReference type="SUPFAM" id="SSF53098">
    <property type="entry name" value="Ribonuclease H-like"/>
    <property type="match status" value="1"/>
</dbReference>
<dbReference type="InterPro" id="IPR044730">
    <property type="entry name" value="RNase_H-like_dom_plant"/>
</dbReference>
<proteinExistence type="predicted"/>
<accession>A0AAN7DYP5</accession>